<comment type="caution">
    <text evidence="1">The sequence shown here is derived from an EMBL/GenBank/DDBJ whole genome shotgun (WGS) entry which is preliminary data.</text>
</comment>
<organism evidence="1 2">
    <name type="scientific">Plasmodium brasilianum</name>
    <dbReference type="NCBI Taxonomy" id="5824"/>
    <lineage>
        <taxon>Eukaryota</taxon>
        <taxon>Sar</taxon>
        <taxon>Alveolata</taxon>
        <taxon>Apicomplexa</taxon>
        <taxon>Aconoidasida</taxon>
        <taxon>Haemosporida</taxon>
        <taxon>Plasmodiidae</taxon>
        <taxon>Plasmodium</taxon>
        <taxon>Plasmodium (Plasmodium)</taxon>
    </lineage>
</organism>
<gene>
    <name evidence="1" type="ORF">MKS88_003964</name>
</gene>
<keyword evidence="2" id="KW-1185">Reference proteome</keyword>
<dbReference type="EMBL" id="CM043779">
    <property type="protein sequence ID" value="KAI4837490.1"/>
    <property type="molecule type" value="Genomic_DNA"/>
</dbReference>
<sequence>MKTEEENDLVDVSKELSKNEKFDKINDDIIEVFCVNILNKLDNLEKDYIKNNNHDFCESCIFYSDGMFDEWREEKYLYYYFKKYKDIKNKQSVSGEKKKYCKYHAKIKSLYKRHIKQCCTYLMVLKNNENMCHKYFNCEEAGYWKTIIEDLIIDRDIMKGEYSLKGTLRNLIYDPFYKGITFGFVVITLRGKNKNKDNFLETSESIVRFYKAKHKKTNWEDNEIPLSYYSV</sequence>
<protein>
    <submittedName>
        <fullName evidence="1">PIR protein</fullName>
    </submittedName>
</protein>
<evidence type="ECO:0000313" key="2">
    <source>
        <dbReference type="Proteomes" id="UP001056978"/>
    </source>
</evidence>
<proteinExistence type="predicted"/>
<dbReference type="Proteomes" id="UP001056978">
    <property type="component" value="Chromosome 11"/>
</dbReference>
<name>A0ACB9Y888_PLABR</name>
<reference evidence="1" key="1">
    <citation type="submission" date="2022-06" db="EMBL/GenBank/DDBJ databases">
        <title>The First Complete Genome of the Simian Malaria Parasite Plasmodium brasilianum.</title>
        <authorList>
            <person name="Bajic M."/>
            <person name="Ravishankar S."/>
        </authorList>
    </citation>
    <scope>NUCLEOTIDE SEQUENCE</scope>
    <source>
        <strain evidence="1">Bolivian I</strain>
    </source>
</reference>
<accession>A0ACB9Y888</accession>
<evidence type="ECO:0000313" key="1">
    <source>
        <dbReference type="EMBL" id="KAI4837490.1"/>
    </source>
</evidence>